<keyword evidence="13" id="KW-0921">Nickel transport</keyword>
<gene>
    <name evidence="22" type="ORF">SAMN05216287_0396</name>
</gene>
<sequence>MNSTAPLHPPAIFARHEPLRQAVRRNLLIVGLLGAGVWQPSLHAAEATQVETANYAIPAGDLGEVLSRFAEQAGVSLTLSPDQVRGKRSVGLRGNWTTREGFRQLLEGSSLQAVPSGDGVFVLRPLGESSAMQLGGNTVTGMAEQDASGPLDGYLAKRSAAGTKTDTPLIRTPQAISVVTRDQMDDQAVTNVAQALRYTSGVFTEYRGSSHRVDEVFARGFGYLPTYLDGLSFGGESYSQIDPWMLERVELIHGPASVLYGQATPGGLLNMVSKRPSLAAKNAVQLGAGSDSLVNGAIDLNGQLDEQGDWLYRFNGVASKGQNEVDHVEEERQAFAPALTWSPDEDTRLTLLGYYQNDPEAGYRNFWPTAGVANSGPYGRLSRHLDVGDPDWYKSTREQTSLGYLFEHRFNDALTFRQNARLLKENGHYRQMVFQFMSNAYTLERQPADNTEDMRQFVIDNQLQFDLQTGALAHTLLAGADYKRTHLDTWGARDLSYSGEYPLDIRNPVYGITLGSLTVNTDQSQKAEQLGIYLQDQIELGGWNLMIGGRQDRSEVVTDNHLSGSRVTVDDDKFTGRAGLLYAFDNGISPYLSYSTSFEPVLSSGAPGSSPFKPTSGKQTELGLKYQPPGSEALFSAALFDLAQRNVVTYDSVNGYNTQTGEIKTHGLELEARGRVLSNWELIGSYTFLQPKVSKSEQTGIEGNQPARQPNHLASAWATYRFDAAPLAGLSIGGGARYVGSSYGNAANTYKVPSILLLDAMLGYELKYLAPELAGASLQINASNLADKQYAASCAAVDTCFYGSSRTLTASVNYAW</sequence>
<dbReference type="FunFam" id="2.170.130.10:FF:000001">
    <property type="entry name" value="Catecholate siderophore TonB-dependent receptor"/>
    <property type="match status" value="1"/>
</dbReference>
<evidence type="ECO:0000256" key="14">
    <source>
        <dbReference type="ARBA" id="ARBA00023136"/>
    </source>
</evidence>
<keyword evidence="6" id="KW-0533">Nickel</keyword>
<evidence type="ECO:0000256" key="16">
    <source>
        <dbReference type="ARBA" id="ARBA00023237"/>
    </source>
</evidence>
<dbReference type="RefSeq" id="WP_090224149.1">
    <property type="nucleotide sequence ID" value="NZ_FNNU01000001.1"/>
</dbReference>
<evidence type="ECO:0000256" key="20">
    <source>
        <dbReference type="RuleBase" id="RU003357"/>
    </source>
</evidence>
<evidence type="ECO:0000259" key="21">
    <source>
        <dbReference type="SMART" id="SM00965"/>
    </source>
</evidence>
<dbReference type="Pfam" id="PF07660">
    <property type="entry name" value="STN"/>
    <property type="match status" value="1"/>
</dbReference>
<keyword evidence="14 19" id="KW-0472">Membrane</keyword>
<dbReference type="GO" id="GO:0009279">
    <property type="term" value="C:cell outer membrane"/>
    <property type="evidence" value="ECO:0007669"/>
    <property type="project" value="UniProtKB-SubCell"/>
</dbReference>
<keyword evidence="7 19" id="KW-0812">Transmembrane</keyword>
<evidence type="ECO:0000256" key="12">
    <source>
        <dbReference type="ARBA" id="ARBA00023077"/>
    </source>
</evidence>
<dbReference type="Pfam" id="PF00593">
    <property type="entry name" value="TonB_dep_Rec_b-barrel"/>
    <property type="match status" value="1"/>
</dbReference>
<dbReference type="Pfam" id="PF07715">
    <property type="entry name" value="Plug"/>
    <property type="match status" value="1"/>
</dbReference>
<accession>A0A1H2RLE3</accession>
<dbReference type="STRING" id="1007099.SAMN05216287_0396"/>
<evidence type="ECO:0000256" key="5">
    <source>
        <dbReference type="ARBA" id="ARBA00022496"/>
    </source>
</evidence>
<evidence type="ECO:0000313" key="23">
    <source>
        <dbReference type="Proteomes" id="UP000243778"/>
    </source>
</evidence>
<evidence type="ECO:0000313" key="22">
    <source>
        <dbReference type="EMBL" id="SDW20187.1"/>
    </source>
</evidence>
<comment type="similarity">
    <text evidence="2 19 20">Belongs to the TonB-dependent receptor family.</text>
</comment>
<dbReference type="InterPro" id="IPR036942">
    <property type="entry name" value="Beta-barrel_TonB_sf"/>
</dbReference>
<dbReference type="InterPro" id="IPR037066">
    <property type="entry name" value="Plug_dom_sf"/>
</dbReference>
<keyword evidence="9" id="KW-0862">Zinc</keyword>
<dbReference type="AlphaFoldDB" id="A0A1H2RLE3"/>
<dbReference type="InterPro" id="IPR039426">
    <property type="entry name" value="TonB-dep_rcpt-like"/>
</dbReference>
<dbReference type="InterPro" id="IPR000531">
    <property type="entry name" value="Beta-barrel_TonB"/>
</dbReference>
<name>A0A1H2RLE3_9PSED</name>
<keyword evidence="8" id="KW-0732">Signal</keyword>
<keyword evidence="16 19" id="KW-0998">Cell outer membrane</keyword>
<evidence type="ECO:0000256" key="7">
    <source>
        <dbReference type="ARBA" id="ARBA00022692"/>
    </source>
</evidence>
<keyword evidence="15" id="KW-0675">Receptor</keyword>
<evidence type="ECO:0000256" key="4">
    <source>
        <dbReference type="ARBA" id="ARBA00022452"/>
    </source>
</evidence>
<evidence type="ECO:0000256" key="17">
    <source>
        <dbReference type="ARBA" id="ARBA00056786"/>
    </source>
</evidence>
<dbReference type="FunFam" id="2.40.170.20:FF:000005">
    <property type="entry name" value="TonB-dependent siderophore receptor"/>
    <property type="match status" value="1"/>
</dbReference>
<evidence type="ECO:0000256" key="9">
    <source>
        <dbReference type="ARBA" id="ARBA00022906"/>
    </source>
</evidence>
<evidence type="ECO:0000256" key="15">
    <source>
        <dbReference type="ARBA" id="ARBA00023170"/>
    </source>
</evidence>
<evidence type="ECO:0000256" key="3">
    <source>
        <dbReference type="ARBA" id="ARBA00022448"/>
    </source>
</evidence>
<organism evidence="22 23">
    <name type="scientific">Pseudomonas kuykendallii</name>
    <dbReference type="NCBI Taxonomy" id="1007099"/>
    <lineage>
        <taxon>Bacteria</taxon>
        <taxon>Pseudomonadati</taxon>
        <taxon>Pseudomonadota</taxon>
        <taxon>Gammaproteobacteria</taxon>
        <taxon>Pseudomonadales</taxon>
        <taxon>Pseudomonadaceae</taxon>
        <taxon>Pseudomonas</taxon>
    </lineage>
</organism>
<dbReference type="PANTHER" id="PTHR32552">
    <property type="entry name" value="FERRICHROME IRON RECEPTOR-RELATED"/>
    <property type="match status" value="1"/>
</dbReference>
<dbReference type="InterPro" id="IPR011662">
    <property type="entry name" value="Secretin/TonB_short_N"/>
</dbReference>
<dbReference type="Proteomes" id="UP000243778">
    <property type="component" value="Unassembled WGS sequence"/>
</dbReference>
<evidence type="ECO:0000256" key="13">
    <source>
        <dbReference type="ARBA" id="ARBA00023112"/>
    </source>
</evidence>
<dbReference type="OrthoDB" id="127311at2"/>
<dbReference type="InterPro" id="IPR010105">
    <property type="entry name" value="TonB_sidphr_rcpt"/>
</dbReference>
<dbReference type="SUPFAM" id="SSF56935">
    <property type="entry name" value="Porins"/>
    <property type="match status" value="1"/>
</dbReference>
<evidence type="ECO:0000256" key="19">
    <source>
        <dbReference type="PROSITE-ProRule" id="PRU01360"/>
    </source>
</evidence>
<dbReference type="Gene3D" id="2.40.170.20">
    <property type="entry name" value="TonB-dependent receptor, beta-barrel domain"/>
    <property type="match status" value="1"/>
</dbReference>
<dbReference type="Gene3D" id="3.55.50.30">
    <property type="match status" value="1"/>
</dbReference>
<dbReference type="GO" id="GO:0015891">
    <property type="term" value="P:siderophore transport"/>
    <property type="evidence" value="ECO:0007669"/>
    <property type="project" value="InterPro"/>
</dbReference>
<comment type="function">
    <text evidence="17">Transports the metallophore pseudopaline, which is involved in the acquisition of nickel and zinc, and thus enables bacterial growth inside the host, where metal access is limited. Is probably involved in the import of pseudopaline-metal complexes.</text>
</comment>
<keyword evidence="23" id="KW-1185">Reference proteome</keyword>
<evidence type="ECO:0000256" key="8">
    <source>
        <dbReference type="ARBA" id="ARBA00022729"/>
    </source>
</evidence>
<keyword evidence="10" id="KW-0408">Iron</keyword>
<dbReference type="PROSITE" id="PS52016">
    <property type="entry name" value="TONB_DEPENDENT_REC_3"/>
    <property type="match status" value="1"/>
</dbReference>
<dbReference type="GO" id="GO:0015344">
    <property type="term" value="F:siderophore uptake transmembrane transporter activity"/>
    <property type="evidence" value="ECO:0007669"/>
    <property type="project" value="TreeGrafter"/>
</dbReference>
<evidence type="ECO:0000256" key="2">
    <source>
        <dbReference type="ARBA" id="ARBA00009810"/>
    </source>
</evidence>
<reference evidence="23" key="1">
    <citation type="submission" date="2016-10" db="EMBL/GenBank/DDBJ databases">
        <authorList>
            <person name="Varghese N."/>
            <person name="Submissions S."/>
        </authorList>
    </citation>
    <scope>NUCLEOTIDE SEQUENCE [LARGE SCALE GENOMIC DNA]</scope>
    <source>
        <strain evidence="23">NRRL B-59562</strain>
    </source>
</reference>
<evidence type="ECO:0000256" key="1">
    <source>
        <dbReference type="ARBA" id="ARBA00004571"/>
    </source>
</evidence>
<evidence type="ECO:0000256" key="18">
    <source>
        <dbReference type="ARBA" id="ARBA00072467"/>
    </source>
</evidence>
<dbReference type="NCBIfam" id="TIGR01783">
    <property type="entry name" value="TonB-siderophor"/>
    <property type="match status" value="1"/>
</dbReference>
<proteinExistence type="inferred from homology"/>
<dbReference type="SMART" id="SM00965">
    <property type="entry name" value="STN"/>
    <property type="match status" value="1"/>
</dbReference>
<keyword evidence="3 19" id="KW-0813">Transport</keyword>
<keyword evidence="4 19" id="KW-1134">Transmembrane beta strand</keyword>
<keyword evidence="5" id="KW-0410">Iron transport</keyword>
<feature type="domain" description="Secretin/TonB short N-terminal" evidence="21">
    <location>
        <begin position="75"/>
        <end position="126"/>
    </location>
</feature>
<keyword evidence="11" id="KW-0406">Ion transport</keyword>
<dbReference type="CDD" id="cd01347">
    <property type="entry name" value="ligand_gated_channel"/>
    <property type="match status" value="1"/>
</dbReference>
<evidence type="ECO:0000256" key="6">
    <source>
        <dbReference type="ARBA" id="ARBA00022596"/>
    </source>
</evidence>
<dbReference type="GO" id="GO:0006829">
    <property type="term" value="P:zinc ion transport"/>
    <property type="evidence" value="ECO:0007669"/>
    <property type="project" value="UniProtKB-KW"/>
</dbReference>
<keyword evidence="12 20" id="KW-0798">TonB box</keyword>
<dbReference type="GO" id="GO:0015675">
    <property type="term" value="P:nickel cation transport"/>
    <property type="evidence" value="ECO:0007669"/>
    <property type="project" value="UniProtKB-KW"/>
</dbReference>
<keyword evidence="9" id="KW-0864">Zinc transport</keyword>
<comment type="subcellular location">
    <subcellularLocation>
        <location evidence="1 19">Cell outer membrane</location>
        <topology evidence="1 19">Multi-pass membrane protein</topology>
    </subcellularLocation>
</comment>
<dbReference type="PANTHER" id="PTHR32552:SF68">
    <property type="entry name" value="FERRICHROME OUTER MEMBRANE TRANSPORTER_PHAGE RECEPTOR"/>
    <property type="match status" value="1"/>
</dbReference>
<dbReference type="GO" id="GO:0038023">
    <property type="term" value="F:signaling receptor activity"/>
    <property type="evidence" value="ECO:0007669"/>
    <property type="project" value="InterPro"/>
</dbReference>
<dbReference type="InterPro" id="IPR012910">
    <property type="entry name" value="Plug_dom"/>
</dbReference>
<protein>
    <recommendedName>
        <fullName evidence="18">Metal-pseudopaline receptor CntO</fullName>
    </recommendedName>
</protein>
<evidence type="ECO:0000256" key="11">
    <source>
        <dbReference type="ARBA" id="ARBA00023065"/>
    </source>
</evidence>
<dbReference type="EMBL" id="FNNU01000001">
    <property type="protein sequence ID" value="SDW20187.1"/>
    <property type="molecule type" value="Genomic_DNA"/>
</dbReference>
<evidence type="ECO:0000256" key="10">
    <source>
        <dbReference type="ARBA" id="ARBA00023004"/>
    </source>
</evidence>
<dbReference type="Gene3D" id="2.170.130.10">
    <property type="entry name" value="TonB-dependent receptor, plug domain"/>
    <property type="match status" value="1"/>
</dbReference>